<name>A0A9D1GB58_9FIRM</name>
<dbReference type="EMBL" id="DVKQ01000049">
    <property type="protein sequence ID" value="HIT37583.1"/>
    <property type="molecule type" value="Genomic_DNA"/>
</dbReference>
<evidence type="ECO:0000313" key="3">
    <source>
        <dbReference type="Proteomes" id="UP000886833"/>
    </source>
</evidence>
<feature type="transmembrane region" description="Helical" evidence="1">
    <location>
        <begin position="12"/>
        <end position="31"/>
    </location>
</feature>
<feature type="transmembrane region" description="Helical" evidence="1">
    <location>
        <begin position="123"/>
        <end position="143"/>
    </location>
</feature>
<evidence type="ECO:0000313" key="2">
    <source>
        <dbReference type="EMBL" id="HIT37583.1"/>
    </source>
</evidence>
<keyword evidence="1" id="KW-1133">Transmembrane helix</keyword>
<dbReference type="Pfam" id="PF05857">
    <property type="entry name" value="TraX"/>
    <property type="match status" value="1"/>
</dbReference>
<feature type="transmembrane region" description="Helical" evidence="1">
    <location>
        <begin position="211"/>
        <end position="231"/>
    </location>
</feature>
<accession>A0A9D1GB58</accession>
<reference evidence="2" key="2">
    <citation type="journal article" date="2021" name="PeerJ">
        <title>Extensive microbial diversity within the chicken gut microbiome revealed by metagenomics and culture.</title>
        <authorList>
            <person name="Gilroy R."/>
            <person name="Ravi A."/>
            <person name="Getino M."/>
            <person name="Pursley I."/>
            <person name="Horton D.L."/>
            <person name="Alikhan N.F."/>
            <person name="Baker D."/>
            <person name="Gharbi K."/>
            <person name="Hall N."/>
            <person name="Watson M."/>
            <person name="Adriaenssens E.M."/>
            <person name="Foster-Nyarko E."/>
            <person name="Jarju S."/>
            <person name="Secka A."/>
            <person name="Antonio M."/>
            <person name="Oren A."/>
            <person name="Chaudhuri R.R."/>
            <person name="La Ragione R."/>
            <person name="Hildebrand F."/>
            <person name="Pallen M.J."/>
        </authorList>
    </citation>
    <scope>NUCLEOTIDE SEQUENCE</scope>
    <source>
        <strain evidence="2">CHK195-26880</strain>
    </source>
</reference>
<comment type="caution">
    <text evidence="2">The sequence shown here is derived from an EMBL/GenBank/DDBJ whole genome shotgun (WGS) entry which is preliminary data.</text>
</comment>
<dbReference type="InterPro" id="IPR008875">
    <property type="entry name" value="TraX"/>
</dbReference>
<keyword evidence="1" id="KW-0472">Membrane</keyword>
<reference evidence="2" key="1">
    <citation type="submission" date="2020-10" db="EMBL/GenBank/DDBJ databases">
        <authorList>
            <person name="Gilroy R."/>
        </authorList>
    </citation>
    <scope>NUCLEOTIDE SEQUENCE</scope>
    <source>
        <strain evidence="2">CHK195-26880</strain>
    </source>
</reference>
<feature type="transmembrane region" description="Helical" evidence="1">
    <location>
        <begin position="149"/>
        <end position="165"/>
    </location>
</feature>
<feature type="transmembrane region" description="Helical" evidence="1">
    <location>
        <begin position="94"/>
        <end position="111"/>
    </location>
</feature>
<dbReference type="Proteomes" id="UP000886833">
    <property type="component" value="Unassembled WGS sequence"/>
</dbReference>
<evidence type="ECO:0000256" key="1">
    <source>
        <dbReference type="SAM" id="Phobius"/>
    </source>
</evidence>
<dbReference type="AlphaFoldDB" id="A0A9D1GB58"/>
<sequence length="232" mass="26948">MKKCLSNFDLKLIAIITMTIDHIGVVFGTPFYNFLRAVGRLSFPVFAFLLTEGYVHTKSFNKYFLRLFVLALFSEVIYDYVFFDSFIYIDANNIFFTLALGLLSLFLLDKSKCLIKKYFKDKIDLFIILPITYLLILVIMGLMGEFLNFSYGMLGILVISFFYLFKDNFALVVISVSLSTLILGEPMQYFSLFSLILIYFYNQKLGKSCKLFFYLFYPLHILVLGVMKMLIG</sequence>
<gene>
    <name evidence="2" type="ORF">IAB59_03785</name>
</gene>
<protein>
    <submittedName>
        <fullName evidence="2">Conjugal transfer protein TraX</fullName>
    </submittedName>
</protein>
<organism evidence="2 3">
    <name type="scientific">Candidatus Onthousia faecipullorum</name>
    <dbReference type="NCBI Taxonomy" id="2840887"/>
    <lineage>
        <taxon>Bacteria</taxon>
        <taxon>Bacillati</taxon>
        <taxon>Bacillota</taxon>
        <taxon>Bacilli</taxon>
        <taxon>Candidatus Onthousia</taxon>
    </lineage>
</organism>
<feature type="transmembrane region" description="Helical" evidence="1">
    <location>
        <begin position="67"/>
        <end position="88"/>
    </location>
</feature>
<proteinExistence type="predicted"/>
<keyword evidence="1" id="KW-0812">Transmembrane</keyword>
<feature type="transmembrane region" description="Helical" evidence="1">
    <location>
        <begin position="172"/>
        <end position="199"/>
    </location>
</feature>